<keyword evidence="5 11" id="KW-0472">Membrane</keyword>
<name>A0A9Q8LJN6_PASFU</name>
<evidence type="ECO:0000256" key="8">
    <source>
        <dbReference type="ARBA" id="ARBA00023315"/>
    </source>
</evidence>
<protein>
    <recommendedName>
        <fullName evidence="11">Palmitoyltransferase</fullName>
        <ecNumber evidence="11">2.3.1.225</ecNumber>
    </recommendedName>
</protein>
<dbReference type="PANTHER" id="PTHR22883">
    <property type="entry name" value="ZINC FINGER DHHC DOMAIN CONTAINING PROTEIN"/>
    <property type="match status" value="1"/>
</dbReference>
<dbReference type="OMA" id="SFYTKDV"/>
<keyword evidence="6" id="KW-0564">Palmitate</keyword>
<dbReference type="PROSITE" id="PS50216">
    <property type="entry name" value="DHHC"/>
    <property type="match status" value="1"/>
</dbReference>
<dbReference type="EMBL" id="CP090167">
    <property type="protein sequence ID" value="UJO17903.1"/>
    <property type="molecule type" value="Genomic_DNA"/>
</dbReference>
<dbReference type="GO" id="GO:0005794">
    <property type="term" value="C:Golgi apparatus"/>
    <property type="evidence" value="ECO:0007669"/>
    <property type="project" value="TreeGrafter"/>
</dbReference>
<evidence type="ECO:0000256" key="11">
    <source>
        <dbReference type="RuleBase" id="RU079119"/>
    </source>
</evidence>
<keyword evidence="7" id="KW-0449">Lipoprotein</keyword>
<keyword evidence="8 11" id="KW-0012">Acyltransferase</keyword>
<dbReference type="Pfam" id="PF01529">
    <property type="entry name" value="DHHC"/>
    <property type="match status" value="1"/>
</dbReference>
<dbReference type="GO" id="GO:0006612">
    <property type="term" value="P:protein targeting to membrane"/>
    <property type="evidence" value="ECO:0007669"/>
    <property type="project" value="TreeGrafter"/>
</dbReference>
<gene>
    <name evidence="14" type="ORF">CLAFUR5_06014</name>
</gene>
<evidence type="ECO:0000256" key="1">
    <source>
        <dbReference type="ARBA" id="ARBA00004141"/>
    </source>
</evidence>
<dbReference type="PANTHER" id="PTHR22883:SF23">
    <property type="entry name" value="PALMITOYLTRANSFERASE ZDHHC6"/>
    <property type="match status" value="1"/>
</dbReference>
<dbReference type="OrthoDB" id="331948at2759"/>
<dbReference type="AlphaFoldDB" id="A0A9Q8LJN6"/>
<evidence type="ECO:0000256" key="6">
    <source>
        <dbReference type="ARBA" id="ARBA00023139"/>
    </source>
</evidence>
<evidence type="ECO:0000256" key="3">
    <source>
        <dbReference type="ARBA" id="ARBA00022692"/>
    </source>
</evidence>
<keyword evidence="3 11" id="KW-0812">Transmembrane</keyword>
<evidence type="ECO:0000313" key="15">
    <source>
        <dbReference type="Proteomes" id="UP000756132"/>
    </source>
</evidence>
<reference evidence="14" key="2">
    <citation type="journal article" date="2022" name="Microb. Genom.">
        <title>A chromosome-scale genome assembly of the tomato pathogen Cladosporium fulvum reveals a compartmentalized genome architecture and the presence of a dispensable chromosome.</title>
        <authorList>
            <person name="Zaccaron A.Z."/>
            <person name="Chen L.H."/>
            <person name="Samaras A."/>
            <person name="Stergiopoulos I."/>
        </authorList>
    </citation>
    <scope>NUCLEOTIDE SEQUENCE</scope>
    <source>
        <strain evidence="14">Race5_Kim</strain>
    </source>
</reference>
<comment type="domain">
    <text evidence="11">The DHHC domain is required for palmitoyltransferase activity.</text>
</comment>
<dbReference type="InterPro" id="IPR039859">
    <property type="entry name" value="PFA4/ZDH16/20/ERF2-like"/>
</dbReference>
<feature type="compositionally biased region" description="Basic and acidic residues" evidence="12">
    <location>
        <begin position="273"/>
        <end position="284"/>
    </location>
</feature>
<feature type="transmembrane region" description="Helical" evidence="11">
    <location>
        <begin position="14"/>
        <end position="40"/>
    </location>
</feature>
<feature type="region of interest" description="Disordered" evidence="12">
    <location>
        <begin position="407"/>
        <end position="445"/>
    </location>
</feature>
<feature type="transmembrane region" description="Helical" evidence="11">
    <location>
        <begin position="60"/>
        <end position="82"/>
    </location>
</feature>
<sequence length="469" mass="53659">MSPRNRAPIWVSRFIPALLVLIVGYASWVVVGPLGINYLINPPKDQYGTLLHPQRVEAGLAISIVYFALLIPVAVTWLRLLLIVTRDPGYIPQGPEQERHSSEPQPGIEDFWRRDVFVCDPNGLPIWCAHCRNWKPDRTHHSQDVGRCTRKMDHFCPWVGGVVGERTLKFFIQFVFYTMILTGYLTVVLAYWVARQKGHVHWYVALGLAGFFLLFTLGMVMNSLNMVFQNITTIENVSRRMYLAVLLPPERQVDPTMPPPPAKVSPTADDDSDRPMTSHLDDPAHLNYFSRPSRSGNPMQPPDPAPPAKSKIWKGTITFPLHLPVDRPPLPAPQPRIFAILHTPPGLNPWNMGSAYTNFKQVFGDKLHEWVFPIKHSPCCDHTSQISEFPLGSEFELLLMDAGLVQRERPHRKDRRSSTSRGGKRKRRLDVGWQDGERPDGWVSEKEARRIRNEWRRRAEQGQQPLEVH</sequence>
<evidence type="ECO:0000256" key="12">
    <source>
        <dbReference type="SAM" id="MobiDB-lite"/>
    </source>
</evidence>
<evidence type="ECO:0000256" key="4">
    <source>
        <dbReference type="ARBA" id="ARBA00022989"/>
    </source>
</evidence>
<organism evidence="14 15">
    <name type="scientific">Passalora fulva</name>
    <name type="common">Tomato leaf mold</name>
    <name type="synonym">Cladosporium fulvum</name>
    <dbReference type="NCBI Taxonomy" id="5499"/>
    <lineage>
        <taxon>Eukaryota</taxon>
        <taxon>Fungi</taxon>
        <taxon>Dikarya</taxon>
        <taxon>Ascomycota</taxon>
        <taxon>Pezizomycotina</taxon>
        <taxon>Dothideomycetes</taxon>
        <taxon>Dothideomycetidae</taxon>
        <taxon>Mycosphaerellales</taxon>
        <taxon>Mycosphaerellaceae</taxon>
        <taxon>Fulvia</taxon>
    </lineage>
</organism>
<dbReference type="GO" id="GO:0016020">
    <property type="term" value="C:membrane"/>
    <property type="evidence" value="ECO:0007669"/>
    <property type="project" value="UniProtKB-SubCell"/>
</dbReference>
<feature type="transmembrane region" description="Helical" evidence="11">
    <location>
        <begin position="174"/>
        <end position="194"/>
    </location>
</feature>
<comment type="catalytic activity">
    <reaction evidence="10 11">
        <text>L-cysteinyl-[protein] + hexadecanoyl-CoA = S-hexadecanoyl-L-cysteinyl-[protein] + CoA</text>
        <dbReference type="Rhea" id="RHEA:36683"/>
        <dbReference type="Rhea" id="RHEA-COMP:10131"/>
        <dbReference type="Rhea" id="RHEA-COMP:11032"/>
        <dbReference type="ChEBI" id="CHEBI:29950"/>
        <dbReference type="ChEBI" id="CHEBI:57287"/>
        <dbReference type="ChEBI" id="CHEBI:57379"/>
        <dbReference type="ChEBI" id="CHEBI:74151"/>
        <dbReference type="EC" id="2.3.1.225"/>
    </reaction>
</comment>
<dbReference type="EC" id="2.3.1.225" evidence="11"/>
<dbReference type="KEGG" id="ffu:CLAFUR5_06014"/>
<evidence type="ECO:0000256" key="7">
    <source>
        <dbReference type="ARBA" id="ARBA00023288"/>
    </source>
</evidence>
<proteinExistence type="inferred from homology"/>
<reference evidence="14" key="1">
    <citation type="submission" date="2021-12" db="EMBL/GenBank/DDBJ databases">
        <authorList>
            <person name="Zaccaron A."/>
            <person name="Stergiopoulos I."/>
        </authorList>
    </citation>
    <scope>NUCLEOTIDE SEQUENCE</scope>
    <source>
        <strain evidence="14">Race5_Kim</strain>
    </source>
</reference>
<keyword evidence="4 11" id="KW-1133">Transmembrane helix</keyword>
<dbReference type="InterPro" id="IPR001594">
    <property type="entry name" value="Palmitoyltrfase_DHHC"/>
</dbReference>
<evidence type="ECO:0000256" key="2">
    <source>
        <dbReference type="ARBA" id="ARBA00022679"/>
    </source>
</evidence>
<keyword evidence="15" id="KW-1185">Reference proteome</keyword>
<evidence type="ECO:0000256" key="10">
    <source>
        <dbReference type="ARBA" id="ARBA00048048"/>
    </source>
</evidence>
<feature type="domain" description="Palmitoyltransferase DHHC" evidence="13">
    <location>
        <begin position="127"/>
        <end position="238"/>
    </location>
</feature>
<dbReference type="GO" id="GO:0019706">
    <property type="term" value="F:protein-cysteine S-palmitoyltransferase activity"/>
    <property type="evidence" value="ECO:0007669"/>
    <property type="project" value="UniProtKB-EC"/>
</dbReference>
<accession>A0A9Q8LJN6</accession>
<evidence type="ECO:0000256" key="9">
    <source>
        <dbReference type="ARBA" id="ARBA00038298"/>
    </source>
</evidence>
<feature type="compositionally biased region" description="Basic and acidic residues" evidence="12">
    <location>
        <begin position="435"/>
        <end position="445"/>
    </location>
</feature>
<evidence type="ECO:0000256" key="5">
    <source>
        <dbReference type="ARBA" id="ARBA00023136"/>
    </source>
</evidence>
<feature type="region of interest" description="Disordered" evidence="12">
    <location>
        <begin position="252"/>
        <end position="310"/>
    </location>
</feature>
<dbReference type="Proteomes" id="UP000756132">
    <property type="component" value="Chromosome 5"/>
</dbReference>
<keyword evidence="2 11" id="KW-0808">Transferase</keyword>
<dbReference type="GO" id="GO:0005783">
    <property type="term" value="C:endoplasmic reticulum"/>
    <property type="evidence" value="ECO:0007669"/>
    <property type="project" value="TreeGrafter"/>
</dbReference>
<evidence type="ECO:0000313" key="14">
    <source>
        <dbReference type="EMBL" id="UJO17903.1"/>
    </source>
</evidence>
<dbReference type="GeneID" id="71985892"/>
<comment type="similarity">
    <text evidence="9">Belongs to the DHHC palmitoyltransferase family. PFA5 subfamily.</text>
</comment>
<dbReference type="RefSeq" id="XP_047762269.1">
    <property type="nucleotide sequence ID" value="XM_047905162.1"/>
</dbReference>
<feature type="transmembrane region" description="Helical" evidence="11">
    <location>
        <begin position="200"/>
        <end position="220"/>
    </location>
</feature>
<evidence type="ECO:0000259" key="13">
    <source>
        <dbReference type="Pfam" id="PF01529"/>
    </source>
</evidence>
<comment type="subcellular location">
    <subcellularLocation>
        <location evidence="1">Membrane</location>
        <topology evidence="1">Multi-pass membrane protein</topology>
    </subcellularLocation>
</comment>